<evidence type="ECO:0000313" key="2">
    <source>
        <dbReference type="Proteomes" id="UP000199062"/>
    </source>
</evidence>
<sequence>MQAQAIRNCLVRKMLRKDVVGAHKIQIDTIVGYSLPTDERGRGRTLLEEMATDPECPVESYGGGHRENVRLTSIEAAVRYLESNDGDVPFGFG</sequence>
<organism evidence="1 2">
    <name type="scientific">Halomicrobium zhouii</name>
    <dbReference type="NCBI Taxonomy" id="767519"/>
    <lineage>
        <taxon>Archaea</taxon>
        <taxon>Methanobacteriati</taxon>
        <taxon>Methanobacteriota</taxon>
        <taxon>Stenosarchaea group</taxon>
        <taxon>Halobacteria</taxon>
        <taxon>Halobacteriales</taxon>
        <taxon>Haloarculaceae</taxon>
        <taxon>Halomicrobium</taxon>
    </lineage>
</organism>
<dbReference type="EMBL" id="FOZK01000005">
    <property type="protein sequence ID" value="SFS11829.1"/>
    <property type="molecule type" value="Genomic_DNA"/>
</dbReference>
<proteinExistence type="predicted"/>
<keyword evidence="2" id="KW-1185">Reference proteome</keyword>
<name>A0A1I6M7Z5_9EURY</name>
<dbReference type="AlphaFoldDB" id="A0A1I6M7Z5"/>
<dbReference type="OrthoDB" id="203241at2157"/>
<evidence type="ECO:0000313" key="1">
    <source>
        <dbReference type="EMBL" id="SFS11829.1"/>
    </source>
</evidence>
<dbReference type="Proteomes" id="UP000199062">
    <property type="component" value="Unassembled WGS sequence"/>
</dbReference>
<reference evidence="1 2" key="1">
    <citation type="submission" date="2016-10" db="EMBL/GenBank/DDBJ databases">
        <authorList>
            <person name="de Groot N.N."/>
        </authorList>
    </citation>
    <scope>NUCLEOTIDE SEQUENCE [LARGE SCALE GENOMIC DNA]</scope>
    <source>
        <strain evidence="1 2">CGMCC 1.10457</strain>
    </source>
</reference>
<accession>A0A1I6M7Z5</accession>
<dbReference type="RefSeq" id="WP_143117765.1">
    <property type="nucleotide sequence ID" value="NZ_FOZK01000005.1"/>
</dbReference>
<protein>
    <submittedName>
        <fullName evidence="1">Uncharacterized protein</fullName>
    </submittedName>
</protein>
<gene>
    <name evidence="1" type="ORF">SAMN05216559_3953</name>
</gene>